<dbReference type="KEGG" id="uru:DSM104443_03591"/>
<dbReference type="AlphaFoldDB" id="A0A6M4GZM7"/>
<feature type="domain" description="DUF4440" evidence="2">
    <location>
        <begin position="170"/>
        <end position="271"/>
    </location>
</feature>
<evidence type="ECO:0000256" key="1">
    <source>
        <dbReference type="SAM" id="SignalP"/>
    </source>
</evidence>
<sequence length="280" mass="29596">MKTLPALFAAALAGCAATPPAMDVPASLAAAETAFAAHSMRENMRPAFIANFADDGMTPRQPGWVRSNEFLATRPNPPIVLDWRPQYVEVAASSELGLSTGPTKLIANAKPDVANYGQYVSIWRREAGGPWKVVIDLGIGNATPMFWDLPLQAGFVQGARGALDGAALLEAEASFARQSAAGGMRGAYGSLASDRLRFYRDEGGPAVGLVAAKASSGMTGDKLAWTVERSAVAKSGDLGYAIGSYAAVSDPAKVLGYYLRVWRNEDGRWRVAMDVATPAR</sequence>
<dbReference type="PROSITE" id="PS51257">
    <property type="entry name" value="PROKAR_LIPOPROTEIN"/>
    <property type="match status" value="1"/>
</dbReference>
<dbReference type="InterPro" id="IPR027843">
    <property type="entry name" value="DUF4440"/>
</dbReference>
<evidence type="ECO:0000259" key="2">
    <source>
        <dbReference type="Pfam" id="PF14534"/>
    </source>
</evidence>
<feature type="signal peptide" evidence="1">
    <location>
        <begin position="1"/>
        <end position="21"/>
    </location>
</feature>
<protein>
    <recommendedName>
        <fullName evidence="2">DUF4440 domain-containing protein</fullName>
    </recommendedName>
</protein>
<keyword evidence="4" id="KW-1185">Reference proteome</keyword>
<dbReference type="RefSeq" id="WP_171094769.1">
    <property type="nucleotide sequence ID" value="NZ_CP053069.1"/>
</dbReference>
<name>A0A6M4GZM7_9PROT</name>
<proteinExistence type="predicted"/>
<dbReference type="SUPFAM" id="SSF54427">
    <property type="entry name" value="NTF2-like"/>
    <property type="match status" value="2"/>
</dbReference>
<dbReference type="EMBL" id="CP053069">
    <property type="protein sequence ID" value="QJR12505.1"/>
    <property type="molecule type" value="Genomic_DNA"/>
</dbReference>
<dbReference type="InterPro" id="IPR032710">
    <property type="entry name" value="NTF2-like_dom_sf"/>
</dbReference>
<evidence type="ECO:0000313" key="3">
    <source>
        <dbReference type="EMBL" id="QJR12505.1"/>
    </source>
</evidence>
<organism evidence="3 4">
    <name type="scientific">Usitatibacter rugosus</name>
    <dbReference type="NCBI Taxonomy" id="2732067"/>
    <lineage>
        <taxon>Bacteria</taxon>
        <taxon>Pseudomonadati</taxon>
        <taxon>Pseudomonadota</taxon>
        <taxon>Betaproteobacteria</taxon>
        <taxon>Nitrosomonadales</taxon>
        <taxon>Usitatibacteraceae</taxon>
        <taxon>Usitatibacter</taxon>
    </lineage>
</organism>
<accession>A0A6M4GZM7</accession>
<reference evidence="3 4" key="1">
    <citation type="submission" date="2020-04" db="EMBL/GenBank/DDBJ databases">
        <title>Usitatibacter rugosus gen. nov., sp. nov. and Usitatibacter palustris sp. nov., novel members of Usitatibacteraceae fam. nov. within the order Nitrosomonadales isolated from soil.</title>
        <authorList>
            <person name="Huber K.J."/>
            <person name="Neumann-Schaal M."/>
            <person name="Geppert A."/>
            <person name="Luckner M."/>
            <person name="Wanner G."/>
            <person name="Overmann J."/>
        </authorList>
    </citation>
    <scope>NUCLEOTIDE SEQUENCE [LARGE SCALE GENOMIC DNA]</scope>
    <source>
        <strain evidence="3 4">0125_3</strain>
    </source>
</reference>
<evidence type="ECO:0000313" key="4">
    <source>
        <dbReference type="Proteomes" id="UP000501534"/>
    </source>
</evidence>
<feature type="chain" id="PRO_5026730625" description="DUF4440 domain-containing protein" evidence="1">
    <location>
        <begin position="22"/>
        <end position="280"/>
    </location>
</feature>
<dbReference type="Pfam" id="PF14534">
    <property type="entry name" value="DUF4440"/>
    <property type="match status" value="1"/>
</dbReference>
<keyword evidence="1" id="KW-0732">Signal</keyword>
<gene>
    <name evidence="3" type="ORF">DSM104443_03591</name>
</gene>
<dbReference type="Proteomes" id="UP000501534">
    <property type="component" value="Chromosome"/>
</dbReference>
<dbReference type="Gene3D" id="3.10.450.50">
    <property type="match status" value="2"/>
</dbReference>